<dbReference type="Gene3D" id="2.60.120.10">
    <property type="entry name" value="Jelly Rolls"/>
    <property type="match status" value="1"/>
</dbReference>
<protein>
    <recommendedName>
        <fullName evidence="3">Cysteine dioxygenase</fullName>
    </recommendedName>
</protein>
<dbReference type="AlphaFoldDB" id="A0A512NRU3"/>
<proteinExistence type="predicted"/>
<name>A0A512NRU3_9HYPH</name>
<organism evidence="1 2">
    <name type="scientific">Reyranella soli</name>
    <dbReference type="NCBI Taxonomy" id="1230389"/>
    <lineage>
        <taxon>Bacteria</taxon>
        <taxon>Pseudomonadati</taxon>
        <taxon>Pseudomonadota</taxon>
        <taxon>Alphaproteobacteria</taxon>
        <taxon>Hyphomicrobiales</taxon>
        <taxon>Reyranellaceae</taxon>
        <taxon>Reyranella</taxon>
    </lineage>
</organism>
<reference evidence="1 2" key="1">
    <citation type="submission" date="2019-07" db="EMBL/GenBank/DDBJ databases">
        <title>Whole genome shotgun sequence of Reyranella soli NBRC 108950.</title>
        <authorList>
            <person name="Hosoyama A."/>
            <person name="Uohara A."/>
            <person name="Ohji S."/>
            <person name="Ichikawa N."/>
        </authorList>
    </citation>
    <scope>NUCLEOTIDE SEQUENCE [LARGE SCALE GENOMIC DNA]</scope>
    <source>
        <strain evidence="1 2">NBRC 108950</strain>
    </source>
</reference>
<dbReference type="OrthoDB" id="7059163at2"/>
<comment type="caution">
    <text evidence="1">The sequence shown here is derived from an EMBL/GenBank/DDBJ whole genome shotgun (WGS) entry which is preliminary data.</text>
</comment>
<dbReference type="InterPro" id="IPR011051">
    <property type="entry name" value="RmlC_Cupin_sf"/>
</dbReference>
<sequence length="187" mass="20668">MFDLDQFIVDLRATLPERSRQPMKDVVARAVSDPAALMRAIGQPENAGVQVLHKSPELTVLNLLWAPRQIALPHDHRMPAVIGMYTGREDNIFWRRVANPVKFQIEAAGGEALGTGDVTLLGHDIVHSVVNPLGKISAAIHVYLGNFLEIERSMWDAETLVEEPYDMKKVVQGMALQKRDPAKAATG</sequence>
<evidence type="ECO:0008006" key="3">
    <source>
        <dbReference type="Google" id="ProtNLM"/>
    </source>
</evidence>
<dbReference type="SUPFAM" id="SSF51182">
    <property type="entry name" value="RmlC-like cupins"/>
    <property type="match status" value="1"/>
</dbReference>
<gene>
    <name evidence="1" type="ORF">RSO01_88440</name>
</gene>
<keyword evidence="2" id="KW-1185">Reference proteome</keyword>
<dbReference type="Proteomes" id="UP000321058">
    <property type="component" value="Unassembled WGS sequence"/>
</dbReference>
<evidence type="ECO:0000313" key="2">
    <source>
        <dbReference type="Proteomes" id="UP000321058"/>
    </source>
</evidence>
<dbReference type="EMBL" id="BKAJ01000246">
    <property type="protein sequence ID" value="GEP61678.1"/>
    <property type="molecule type" value="Genomic_DNA"/>
</dbReference>
<dbReference type="InterPro" id="IPR014710">
    <property type="entry name" value="RmlC-like_jellyroll"/>
</dbReference>
<dbReference type="RefSeq" id="WP_147156959.1">
    <property type="nucleotide sequence ID" value="NZ_BKAJ01000246.1"/>
</dbReference>
<evidence type="ECO:0000313" key="1">
    <source>
        <dbReference type="EMBL" id="GEP61678.1"/>
    </source>
</evidence>
<accession>A0A512NRU3</accession>